<feature type="transmembrane region" description="Helical" evidence="1">
    <location>
        <begin position="150"/>
        <end position="171"/>
    </location>
</feature>
<dbReference type="STRING" id="1396821.SAMN05444515_11824"/>
<keyword evidence="1" id="KW-0472">Membrane</keyword>
<keyword evidence="3" id="KW-0808">Transferase</keyword>
<protein>
    <submittedName>
        <fullName evidence="3">Phosphoglycerol transferase MdoB</fullName>
    </submittedName>
</protein>
<dbReference type="Gene3D" id="3.40.720.10">
    <property type="entry name" value="Alkaline Phosphatase, subunit A"/>
    <property type="match status" value="1"/>
</dbReference>
<feature type="transmembrane region" description="Helical" evidence="1">
    <location>
        <begin position="39"/>
        <end position="58"/>
    </location>
</feature>
<dbReference type="InterPro" id="IPR000917">
    <property type="entry name" value="Sulfatase_N"/>
</dbReference>
<dbReference type="GO" id="GO:0016740">
    <property type="term" value="F:transferase activity"/>
    <property type="evidence" value="ECO:0007669"/>
    <property type="project" value="UniProtKB-KW"/>
</dbReference>
<keyword evidence="1" id="KW-1133">Transmembrane helix</keyword>
<dbReference type="EMBL" id="FOAA01000018">
    <property type="protein sequence ID" value="SEL48640.1"/>
    <property type="molecule type" value="Genomic_DNA"/>
</dbReference>
<reference evidence="4" key="1">
    <citation type="submission" date="2016-10" db="EMBL/GenBank/DDBJ databases">
        <authorList>
            <person name="Varghese N."/>
            <person name="Submissions S."/>
        </authorList>
    </citation>
    <scope>NUCLEOTIDE SEQUENCE [LARGE SCALE GENOMIC DNA]</scope>
    <source>
        <strain evidence="4">DSM 241</strain>
    </source>
</reference>
<evidence type="ECO:0000256" key="1">
    <source>
        <dbReference type="SAM" id="Phobius"/>
    </source>
</evidence>
<feature type="transmembrane region" description="Helical" evidence="1">
    <location>
        <begin position="120"/>
        <end position="138"/>
    </location>
</feature>
<organism evidence="3 4">
    <name type="scientific">Ectothiorhodospira marina</name>
    <dbReference type="NCBI Taxonomy" id="1396821"/>
    <lineage>
        <taxon>Bacteria</taxon>
        <taxon>Pseudomonadati</taxon>
        <taxon>Pseudomonadota</taxon>
        <taxon>Gammaproteobacteria</taxon>
        <taxon>Chromatiales</taxon>
        <taxon>Ectothiorhodospiraceae</taxon>
        <taxon>Ectothiorhodospira</taxon>
    </lineage>
</organism>
<feature type="transmembrane region" description="Helical" evidence="1">
    <location>
        <begin position="64"/>
        <end position="82"/>
    </location>
</feature>
<dbReference type="RefSeq" id="WP_218140438.1">
    <property type="nucleotide sequence ID" value="NZ_FOAA01000018.1"/>
</dbReference>
<evidence type="ECO:0000313" key="4">
    <source>
        <dbReference type="Proteomes" id="UP000199256"/>
    </source>
</evidence>
<sequence length="531" mass="57608">MPVTPRPGPLADWPLLLAAGLLNLVLVLPLWLRFGEPGAHWIALEAWWLPVLFAWLAAHWTTHAVRATVAVVLILAVAAGLGDAATQHFLGRSLNLYFDLPALASVHHLLVGTLGQTEAVAILALGAVLLLGVLIAVFRGLRPIPLSGGVAGLALGIGALAAVLTVLEVAGERVVPVARTPVVDTLAFQSRQIRETHQARRQFESTVADRERPVQPLPGLAGRDVYLVFVESYGASVTDDPRFSGVVLPRLEAMAPRLEAAGLHAVTGRLNAPILGGQSWLAHASLLSGVWIDNPLWYRLLLELGQPTLVDDFQATGHETLTVMPAITMPWPEGRAYGFDHIFAAADLDYAGPPLNWVTMPDQFTLHRFNALRASVDAPLFAKVALVSSHAPWTPILPLIDDWEQVADGQIFAPWGDTDPSPETLWQDMDRVRDHFARSVDYSLHVSLDWALRFLEDDALLILLGDHQAAPLIIGETPSPAVPVHLISRDPQLLAPFRERGFVPGLVPPRPGQPAGMDAFRHWLHADFGPG</sequence>
<dbReference type="AlphaFoldDB" id="A0A1H7QKI8"/>
<dbReference type="InterPro" id="IPR017850">
    <property type="entry name" value="Alkaline_phosphatase_core_sf"/>
</dbReference>
<name>A0A1H7QKI8_9GAMM</name>
<evidence type="ECO:0000259" key="2">
    <source>
        <dbReference type="Pfam" id="PF00884"/>
    </source>
</evidence>
<evidence type="ECO:0000313" key="3">
    <source>
        <dbReference type="EMBL" id="SEL48640.1"/>
    </source>
</evidence>
<keyword evidence="4" id="KW-1185">Reference proteome</keyword>
<feature type="transmembrane region" description="Helical" evidence="1">
    <location>
        <begin position="13"/>
        <end position="32"/>
    </location>
</feature>
<dbReference type="Pfam" id="PF00884">
    <property type="entry name" value="Sulfatase"/>
    <property type="match status" value="1"/>
</dbReference>
<accession>A0A1H7QKI8</accession>
<dbReference type="Proteomes" id="UP000199256">
    <property type="component" value="Unassembled WGS sequence"/>
</dbReference>
<keyword evidence="1" id="KW-0812">Transmembrane</keyword>
<dbReference type="SUPFAM" id="SSF53649">
    <property type="entry name" value="Alkaline phosphatase-like"/>
    <property type="match status" value="1"/>
</dbReference>
<feature type="domain" description="Sulfatase N-terminal" evidence="2">
    <location>
        <begin position="304"/>
        <end position="469"/>
    </location>
</feature>
<gene>
    <name evidence="3" type="ORF">SAMN05444515_11824</name>
</gene>
<proteinExistence type="predicted"/>